<dbReference type="STRING" id="1801672.A2896_01860"/>
<dbReference type="SUPFAM" id="SSF52172">
    <property type="entry name" value="CheY-like"/>
    <property type="match status" value="1"/>
</dbReference>
<evidence type="ECO:0000313" key="1">
    <source>
        <dbReference type="EMBL" id="OGZ24659.1"/>
    </source>
</evidence>
<dbReference type="Proteomes" id="UP000178647">
    <property type="component" value="Unassembled WGS sequence"/>
</dbReference>
<dbReference type="EMBL" id="MHMH01000007">
    <property type="protein sequence ID" value="OGZ24659.1"/>
    <property type="molecule type" value="Genomic_DNA"/>
</dbReference>
<dbReference type="AlphaFoldDB" id="A0A1G2EFT9"/>
<name>A0A1G2EFT9_9BACT</name>
<gene>
    <name evidence="1" type="ORF">A2896_01860</name>
</gene>
<sequence length="122" mass="13306">MESIVIVRQAGWRFLNESDADSLIRLMRIWLEKGGVEVSVAKTFEEAKGLLAQSGASSLIFISANMLQEARVVKDSYPATRVVIFTGLMPSPKGSPVPLDGLVFIEKPSSAQEFVRLAVPGR</sequence>
<accession>A0A1G2EFT9</accession>
<proteinExistence type="predicted"/>
<organism evidence="1 2">
    <name type="scientific">Candidatus Nealsonbacteria bacterium RIFCSPLOWO2_01_FULL_43_32</name>
    <dbReference type="NCBI Taxonomy" id="1801672"/>
    <lineage>
        <taxon>Bacteria</taxon>
        <taxon>Candidatus Nealsoniibacteriota</taxon>
    </lineage>
</organism>
<comment type="caution">
    <text evidence="1">The sequence shown here is derived from an EMBL/GenBank/DDBJ whole genome shotgun (WGS) entry which is preliminary data.</text>
</comment>
<dbReference type="InterPro" id="IPR011006">
    <property type="entry name" value="CheY-like_superfamily"/>
</dbReference>
<protein>
    <recommendedName>
        <fullName evidence="3">Response regulatory domain-containing protein</fullName>
    </recommendedName>
</protein>
<evidence type="ECO:0008006" key="3">
    <source>
        <dbReference type="Google" id="ProtNLM"/>
    </source>
</evidence>
<evidence type="ECO:0000313" key="2">
    <source>
        <dbReference type="Proteomes" id="UP000178647"/>
    </source>
</evidence>
<reference evidence="1 2" key="1">
    <citation type="journal article" date="2016" name="Nat. Commun.">
        <title>Thousands of microbial genomes shed light on interconnected biogeochemical processes in an aquifer system.</title>
        <authorList>
            <person name="Anantharaman K."/>
            <person name="Brown C.T."/>
            <person name="Hug L.A."/>
            <person name="Sharon I."/>
            <person name="Castelle C.J."/>
            <person name="Probst A.J."/>
            <person name="Thomas B.C."/>
            <person name="Singh A."/>
            <person name="Wilkins M.J."/>
            <person name="Karaoz U."/>
            <person name="Brodie E.L."/>
            <person name="Williams K.H."/>
            <person name="Hubbard S.S."/>
            <person name="Banfield J.F."/>
        </authorList>
    </citation>
    <scope>NUCLEOTIDE SEQUENCE [LARGE SCALE GENOMIC DNA]</scope>
</reference>